<dbReference type="GO" id="GO:0005524">
    <property type="term" value="F:ATP binding"/>
    <property type="evidence" value="ECO:0007669"/>
    <property type="project" value="UniProtKB-KW"/>
</dbReference>
<evidence type="ECO:0000256" key="6">
    <source>
        <dbReference type="ARBA" id="ARBA00022741"/>
    </source>
</evidence>
<dbReference type="Pfam" id="PF00005">
    <property type="entry name" value="ABC_tran"/>
    <property type="match status" value="2"/>
</dbReference>
<dbReference type="CDD" id="cd18579">
    <property type="entry name" value="ABC_6TM_ABCC_D1"/>
    <property type="match status" value="1"/>
</dbReference>
<feature type="domain" description="ABC transporter" evidence="12">
    <location>
        <begin position="443"/>
        <end position="666"/>
    </location>
</feature>
<proteinExistence type="inferred from homology"/>
<evidence type="ECO:0000256" key="1">
    <source>
        <dbReference type="ARBA" id="ARBA00004141"/>
    </source>
</evidence>
<dbReference type="InterPro" id="IPR003439">
    <property type="entry name" value="ABC_transporter-like_ATP-bd"/>
</dbReference>
<dbReference type="Gene3D" id="1.20.1560.10">
    <property type="entry name" value="ABC transporter type 1, transmembrane domain"/>
    <property type="match status" value="2"/>
</dbReference>
<dbReference type="Gene3D" id="3.40.50.300">
    <property type="entry name" value="P-loop containing nucleotide triphosphate hydrolases"/>
    <property type="match status" value="2"/>
</dbReference>
<keyword evidence="4 11" id="KW-0812">Transmembrane</keyword>
<evidence type="ECO:0000256" key="11">
    <source>
        <dbReference type="SAM" id="Phobius"/>
    </source>
</evidence>
<dbReference type="Pfam" id="PF00664">
    <property type="entry name" value="ABC_membrane"/>
    <property type="match status" value="2"/>
</dbReference>
<evidence type="ECO:0000256" key="5">
    <source>
        <dbReference type="ARBA" id="ARBA00022737"/>
    </source>
</evidence>
<evidence type="ECO:0000256" key="7">
    <source>
        <dbReference type="ARBA" id="ARBA00022840"/>
    </source>
</evidence>
<feature type="region of interest" description="Disordered" evidence="10">
    <location>
        <begin position="1361"/>
        <end position="1560"/>
    </location>
</feature>
<dbReference type="PANTHER" id="PTHR24223:SF456">
    <property type="entry name" value="MULTIDRUG RESISTANCE-ASSOCIATED PROTEIN LETHAL(2)03659"/>
    <property type="match status" value="1"/>
</dbReference>
<dbReference type="InterPro" id="IPR011527">
    <property type="entry name" value="ABC1_TM_dom"/>
</dbReference>
<evidence type="ECO:0000256" key="3">
    <source>
        <dbReference type="ARBA" id="ARBA00022448"/>
    </source>
</evidence>
<accession>A0A433U2T5</accession>
<name>A0A433U2T5_ELYCH</name>
<feature type="transmembrane region" description="Helical" evidence="11">
    <location>
        <begin position="230"/>
        <end position="252"/>
    </location>
</feature>
<feature type="compositionally biased region" description="Low complexity" evidence="10">
    <location>
        <begin position="1508"/>
        <end position="1522"/>
    </location>
</feature>
<dbReference type="GO" id="GO:0016887">
    <property type="term" value="F:ATP hydrolysis activity"/>
    <property type="evidence" value="ECO:0007669"/>
    <property type="project" value="InterPro"/>
</dbReference>
<dbReference type="FunFam" id="3.40.50.300:FF:000163">
    <property type="entry name" value="Multidrug resistance-associated protein member 4"/>
    <property type="match status" value="1"/>
</dbReference>
<dbReference type="PANTHER" id="PTHR24223">
    <property type="entry name" value="ATP-BINDING CASSETTE SUB-FAMILY C"/>
    <property type="match status" value="1"/>
</dbReference>
<dbReference type="InterPro" id="IPR050173">
    <property type="entry name" value="ABC_transporter_C-like"/>
</dbReference>
<evidence type="ECO:0000313" key="15">
    <source>
        <dbReference type="Proteomes" id="UP000271974"/>
    </source>
</evidence>
<dbReference type="CDD" id="cd03250">
    <property type="entry name" value="ABCC_MRP_domain1"/>
    <property type="match status" value="1"/>
</dbReference>
<evidence type="ECO:0000256" key="4">
    <source>
        <dbReference type="ARBA" id="ARBA00022692"/>
    </source>
</evidence>
<evidence type="ECO:0000256" key="8">
    <source>
        <dbReference type="ARBA" id="ARBA00022989"/>
    </source>
</evidence>
<dbReference type="SUPFAM" id="SSF52540">
    <property type="entry name" value="P-loop containing nucleoside triphosphate hydrolases"/>
    <property type="match status" value="2"/>
</dbReference>
<evidence type="ECO:0000259" key="13">
    <source>
        <dbReference type="PROSITE" id="PS50929"/>
    </source>
</evidence>
<dbReference type="CDD" id="cd03244">
    <property type="entry name" value="ABCC_MRP_domain2"/>
    <property type="match status" value="1"/>
</dbReference>
<feature type="domain" description="ABC transmembrane type-1" evidence="13">
    <location>
        <begin position="751"/>
        <end position="1028"/>
    </location>
</feature>
<dbReference type="PROSITE" id="PS50929">
    <property type="entry name" value="ABC_TM1F"/>
    <property type="match status" value="2"/>
</dbReference>
<keyword evidence="3" id="KW-0813">Transport</keyword>
<comment type="similarity">
    <text evidence="2">Belongs to the ABC transporter superfamily. ABCC family. Conjugate transporter (TC 3.A.1.208) subfamily.</text>
</comment>
<protein>
    <submittedName>
        <fullName evidence="14">Uncharacterized protein</fullName>
    </submittedName>
</protein>
<comment type="caution">
    <text evidence="14">The sequence shown here is derived from an EMBL/GenBank/DDBJ whole genome shotgun (WGS) entry which is preliminary data.</text>
</comment>
<dbReference type="InterPro" id="IPR044746">
    <property type="entry name" value="ABCC_6TM_D1"/>
</dbReference>
<feature type="compositionally biased region" description="Basic residues" evidence="10">
    <location>
        <begin position="1372"/>
        <end position="1384"/>
    </location>
</feature>
<keyword evidence="15" id="KW-1185">Reference proteome</keyword>
<dbReference type="GO" id="GO:0016020">
    <property type="term" value="C:membrane"/>
    <property type="evidence" value="ECO:0007669"/>
    <property type="project" value="UniProtKB-SubCell"/>
</dbReference>
<evidence type="ECO:0000259" key="12">
    <source>
        <dbReference type="PROSITE" id="PS50893"/>
    </source>
</evidence>
<feature type="transmembrane region" description="Helical" evidence="11">
    <location>
        <begin position="974"/>
        <end position="994"/>
    </location>
</feature>
<feature type="domain" description="ABC transmembrane type-1" evidence="13">
    <location>
        <begin position="93"/>
        <end position="370"/>
    </location>
</feature>
<dbReference type="EMBL" id="RQTK01000092">
    <property type="protein sequence ID" value="RUS88149.1"/>
    <property type="molecule type" value="Genomic_DNA"/>
</dbReference>
<feature type="transmembrane region" description="Helical" evidence="11">
    <location>
        <begin position="324"/>
        <end position="353"/>
    </location>
</feature>
<keyword evidence="8 11" id="KW-1133">Transmembrane helix</keyword>
<feature type="domain" description="ABC transporter" evidence="12">
    <location>
        <begin position="1067"/>
        <end position="1285"/>
    </location>
</feature>
<feature type="transmembrane region" description="Helical" evidence="11">
    <location>
        <begin position="205"/>
        <end position="224"/>
    </location>
</feature>
<dbReference type="PROSITE" id="PS00211">
    <property type="entry name" value="ABC_TRANSPORTER_1"/>
    <property type="match status" value="2"/>
</dbReference>
<keyword evidence="5" id="KW-0677">Repeat</keyword>
<sequence>MAENGRACPYDKANVFSKITFWWMNALFKLGIENDLTEDNICDVPEEDKSCKLESKLKRYWKEEVQRHSEGGTASLYRAVLKTFKWQWLLPGLMVLVFESIKIGQPFLIGELVRYLNNAEDAVSKTVAWCMGAALGLSSILQVTLNPTYFFTMQHVALRMKVAVGSLIYRKVLSLSTEAFHYTSSGQIVNHLSTDIEKFNEAIDLLHFFWASPISVITVMYLLYRQLGVACLWGLLVIVAIVPLQTGLSALLGRLRMKIGALSDHRIQLMSEVIIAMRVIKMQCWEKPFQELISKIRGSEVSFLRRSKLLEGIGKNLEEVTVRLALLAVILGLGTGHVTSAATVFSSLAWFLALHSVLLRFPTQAILSLRAFYRAAAVVQSFLLLDEEKETIKDLRLHRSIQHYNEPHSDWAVDIDHMTARWPLVYTEGRRRFQRKGLRGSTSSTKSLLREHSDVEQAFSLKYISLQIKKGEHIAVVGVVGSGKSSLLMSLIGELPHEIGQISMNGRVSYCSQTTWVFSGTVRENILFGQSFEPSRYKAVIEACGLARDLELLAKGDQTFVGERGLQLSGGQKARITLARSIYHGGDIILLDDPLSAVDANVGRHIFQRCIADLLADKTVILVTHQPQYLKQVDRIVVLRDGCIHDVGTYTELKSRGTDMRVLASTDEHPGHSTEAAIEAEEEAKQQLSCFTKLLKISISTPLKHPKTRLICIPLSERLPEPMKNLRWRQLAWKVDCKIIKLTILAGQRKQLVISKFFSSFYTKFILQRHNSTSASSSSRDWAHMSDSMRWYIIAVVASTACFLLFSVSYLQMAITAARRLHDRMLHSVLHTVSRFFDIHPVGEILNRFSRDLHFVDESVSILSFVVAMQTTHFLGYFVMTVAVNPWMVIAFVFLMLTIVFIRVYALRTLRQVKRLEAKARSPVYSHVSDTILGLETIRTLGQQNAFLSQFDTLQDKHTSAWFLYLSSYRWMSLRSLAVIQVYFNIIIFLSLGLKDSLNGNLLALSLIYCISLGEPFEFYMRISADLEIYMTSVERILGYCQLKHEPALQSDKPPPPDWPSRGAITFTKTSLQYSSDAPHVLKNIDLHIQGKEKIGVVGRTGSGKSSLITALFRLVQPSGHVYIDTVDVAKLGLHDLRSKISVIPQEPFLFGQTLRWNLDPLEEFSDERLWNALDQLYTEITERGANLSVGQRQLICLARAILKYSRILILDEATANVDQETDDIIQRTIRAKFRESTVLTIAHRLYTVMDCDRIMVLDAGELKEFDTPYNLLQNSDGIFTKLVLSSGKNQAKQLQALAEMSQHKRASAHLQLQRAMLLAHEQLVQSTEDLSIGQAALSWNRFTHSMDSLDKEKVESIVQKERKPVAPSQRIIHRKSPKRKDRRAIKEEEDELLNYDSAPKVRHHLRGSSQTSDSDSLVSGQLSRSASDARDKETPVPSLPEEERTAGTRVRPISPQAKSFQQRRYQPKARRGELVETNIDFPPDDESAVSGKVPRDSDSSRGSANPTNSTARSSGSPSSTRGSGGREKGSAGTPPSALRLLKGPYKPRSPNENSKEHFV</sequence>
<dbReference type="InterPro" id="IPR003593">
    <property type="entry name" value="AAA+_ATPase"/>
</dbReference>
<feature type="transmembrane region" description="Helical" evidence="11">
    <location>
        <begin position="791"/>
        <end position="811"/>
    </location>
</feature>
<feature type="transmembrane region" description="Helical" evidence="11">
    <location>
        <begin position="860"/>
        <end position="880"/>
    </location>
</feature>
<evidence type="ECO:0000256" key="9">
    <source>
        <dbReference type="ARBA" id="ARBA00023136"/>
    </source>
</evidence>
<dbReference type="STRING" id="188477.A0A433U2T5"/>
<dbReference type="CDD" id="cd18580">
    <property type="entry name" value="ABC_6TM_ABCC_D2"/>
    <property type="match status" value="1"/>
</dbReference>
<dbReference type="FunFam" id="3.40.50.300:FF:000973">
    <property type="entry name" value="Multidrug resistance-associated protein 4"/>
    <property type="match status" value="1"/>
</dbReference>
<dbReference type="InterPro" id="IPR027417">
    <property type="entry name" value="P-loop_NTPase"/>
</dbReference>
<feature type="transmembrane region" description="Helical" evidence="11">
    <location>
        <begin position="88"/>
        <end position="108"/>
    </location>
</feature>
<dbReference type="InterPro" id="IPR036640">
    <property type="entry name" value="ABC1_TM_sf"/>
</dbReference>
<evidence type="ECO:0000256" key="2">
    <source>
        <dbReference type="ARBA" id="ARBA00009726"/>
    </source>
</evidence>
<gene>
    <name evidence="14" type="ORF">EGW08_004111</name>
</gene>
<dbReference type="SMART" id="SM00382">
    <property type="entry name" value="AAA"/>
    <property type="match status" value="2"/>
</dbReference>
<dbReference type="InterPro" id="IPR017871">
    <property type="entry name" value="ABC_transporter-like_CS"/>
</dbReference>
<dbReference type="SUPFAM" id="SSF90123">
    <property type="entry name" value="ABC transporter transmembrane region"/>
    <property type="match status" value="2"/>
</dbReference>
<feature type="transmembrane region" description="Helical" evidence="11">
    <location>
        <begin position="128"/>
        <end position="151"/>
    </location>
</feature>
<dbReference type="Proteomes" id="UP000271974">
    <property type="component" value="Unassembled WGS sequence"/>
</dbReference>
<feature type="transmembrane region" description="Helical" evidence="11">
    <location>
        <begin position="886"/>
        <end position="906"/>
    </location>
</feature>
<dbReference type="OrthoDB" id="6500128at2759"/>
<keyword evidence="7" id="KW-0067">ATP-binding</keyword>
<keyword evidence="6" id="KW-0547">Nucleotide-binding</keyword>
<reference evidence="14 15" key="1">
    <citation type="submission" date="2019-01" db="EMBL/GenBank/DDBJ databases">
        <title>A draft genome assembly of the solar-powered sea slug Elysia chlorotica.</title>
        <authorList>
            <person name="Cai H."/>
            <person name="Li Q."/>
            <person name="Fang X."/>
            <person name="Li J."/>
            <person name="Curtis N.E."/>
            <person name="Altenburger A."/>
            <person name="Shibata T."/>
            <person name="Feng M."/>
            <person name="Maeda T."/>
            <person name="Schwartz J.A."/>
            <person name="Shigenobu S."/>
            <person name="Lundholm N."/>
            <person name="Nishiyama T."/>
            <person name="Yang H."/>
            <person name="Hasebe M."/>
            <person name="Li S."/>
            <person name="Pierce S.K."/>
            <person name="Wang J."/>
        </authorList>
    </citation>
    <scope>NUCLEOTIDE SEQUENCE [LARGE SCALE GENOMIC DNA]</scope>
    <source>
        <strain evidence="14">EC2010</strain>
        <tissue evidence="14">Whole organism of an adult</tissue>
    </source>
</reference>
<dbReference type="GO" id="GO:0140359">
    <property type="term" value="F:ABC-type transporter activity"/>
    <property type="evidence" value="ECO:0007669"/>
    <property type="project" value="InterPro"/>
</dbReference>
<feature type="compositionally biased region" description="Low complexity" evidence="10">
    <location>
        <begin position="1409"/>
        <end position="1420"/>
    </location>
</feature>
<dbReference type="PROSITE" id="PS50893">
    <property type="entry name" value="ABC_TRANSPORTER_2"/>
    <property type="match status" value="2"/>
</dbReference>
<evidence type="ECO:0000313" key="14">
    <source>
        <dbReference type="EMBL" id="RUS88149.1"/>
    </source>
</evidence>
<keyword evidence="9 11" id="KW-0472">Membrane</keyword>
<organism evidence="14 15">
    <name type="scientific">Elysia chlorotica</name>
    <name type="common">Eastern emerald elysia</name>
    <name type="synonym">Sea slug</name>
    <dbReference type="NCBI Taxonomy" id="188477"/>
    <lineage>
        <taxon>Eukaryota</taxon>
        <taxon>Metazoa</taxon>
        <taxon>Spiralia</taxon>
        <taxon>Lophotrochozoa</taxon>
        <taxon>Mollusca</taxon>
        <taxon>Gastropoda</taxon>
        <taxon>Heterobranchia</taxon>
        <taxon>Euthyneura</taxon>
        <taxon>Panpulmonata</taxon>
        <taxon>Sacoglossa</taxon>
        <taxon>Placobranchoidea</taxon>
        <taxon>Plakobranchidae</taxon>
        <taxon>Elysia</taxon>
    </lineage>
</organism>
<evidence type="ECO:0000256" key="10">
    <source>
        <dbReference type="SAM" id="MobiDB-lite"/>
    </source>
</evidence>
<comment type="subcellular location">
    <subcellularLocation>
        <location evidence="1">Membrane</location>
        <topology evidence="1">Multi-pass membrane protein</topology>
    </subcellularLocation>
</comment>
<dbReference type="InterPro" id="IPR044726">
    <property type="entry name" value="ABCC_6TM_D2"/>
</dbReference>